<dbReference type="PANTHER" id="PTHR43793:SF2">
    <property type="entry name" value="BIFUNCTIONAL PROTEIN HLDE"/>
    <property type="match status" value="1"/>
</dbReference>
<organism evidence="4 5">
    <name type="scientific">Candidatus Adlerbacteria bacterium GW2011_GWA1_54_10</name>
    <dbReference type="NCBI Taxonomy" id="1618605"/>
    <lineage>
        <taxon>Bacteria</taxon>
        <taxon>Candidatus Adleribacteriota</taxon>
    </lineage>
</organism>
<protein>
    <submittedName>
        <fullName evidence="4">Bifunctional synthase/transferase</fullName>
    </submittedName>
</protein>
<accession>A0A0G1XXB1</accession>
<feature type="domain" description="Cytidyltransferase-like" evidence="3">
    <location>
        <begin position="47"/>
        <end position="141"/>
    </location>
</feature>
<dbReference type="AlphaFoldDB" id="A0A0G1XXB1"/>
<evidence type="ECO:0000256" key="2">
    <source>
        <dbReference type="ARBA" id="ARBA00022695"/>
    </source>
</evidence>
<dbReference type="InterPro" id="IPR014729">
    <property type="entry name" value="Rossmann-like_a/b/a_fold"/>
</dbReference>
<evidence type="ECO:0000313" key="5">
    <source>
        <dbReference type="Proteomes" id="UP000034740"/>
    </source>
</evidence>
<gene>
    <name evidence="4" type="ORF">UY83_C0003G0108</name>
</gene>
<evidence type="ECO:0000256" key="1">
    <source>
        <dbReference type="ARBA" id="ARBA00022679"/>
    </source>
</evidence>
<dbReference type="SUPFAM" id="SSF52374">
    <property type="entry name" value="Nucleotidylyl transferase"/>
    <property type="match status" value="1"/>
</dbReference>
<dbReference type="Proteomes" id="UP000034740">
    <property type="component" value="Unassembled WGS sequence"/>
</dbReference>
<dbReference type="Gene3D" id="3.40.50.620">
    <property type="entry name" value="HUPs"/>
    <property type="match status" value="1"/>
</dbReference>
<sequence length="204" mass="22866">MKKGRKVAVKNILAQGSNLQDRFIPDLKELKRVVGDLKRIGYRIVLTQGVWDMLHEGHARYLESALSYGDILIVGVDSDELTRMRKGPNRPVVPQSERLQMLAHLRSVSILALREVKHGMGTLIQTVRPHVLIISESTKDFGKKEAAPYRPYCEKIVLLPPQAVTSTTARVRLLTISGADQLAKEIIQGVPQLVKNALDKFRSK</sequence>
<evidence type="ECO:0000313" key="4">
    <source>
        <dbReference type="EMBL" id="KKW35823.1"/>
    </source>
</evidence>
<dbReference type="InterPro" id="IPR004821">
    <property type="entry name" value="Cyt_trans-like"/>
</dbReference>
<comment type="caution">
    <text evidence="4">The sequence shown here is derived from an EMBL/GenBank/DDBJ whole genome shotgun (WGS) entry which is preliminary data.</text>
</comment>
<keyword evidence="1 4" id="KW-0808">Transferase</keyword>
<dbReference type="InterPro" id="IPR050385">
    <property type="entry name" value="Archaeal_FAD_synthase"/>
</dbReference>
<dbReference type="EMBL" id="LCRO01000003">
    <property type="protein sequence ID" value="KKW35823.1"/>
    <property type="molecule type" value="Genomic_DNA"/>
</dbReference>
<name>A0A0G1XXB1_9BACT</name>
<evidence type="ECO:0000259" key="3">
    <source>
        <dbReference type="Pfam" id="PF01467"/>
    </source>
</evidence>
<keyword evidence="2" id="KW-0548">Nucleotidyltransferase</keyword>
<dbReference type="Pfam" id="PF01467">
    <property type="entry name" value="CTP_transf_like"/>
    <property type="match status" value="1"/>
</dbReference>
<proteinExistence type="predicted"/>
<dbReference type="NCBIfam" id="TIGR00125">
    <property type="entry name" value="cyt_tran_rel"/>
    <property type="match status" value="1"/>
</dbReference>
<reference evidence="4 5" key="1">
    <citation type="journal article" date="2015" name="Nature">
        <title>rRNA introns, odd ribosomes, and small enigmatic genomes across a large radiation of phyla.</title>
        <authorList>
            <person name="Brown C.T."/>
            <person name="Hug L.A."/>
            <person name="Thomas B.C."/>
            <person name="Sharon I."/>
            <person name="Castelle C.J."/>
            <person name="Singh A."/>
            <person name="Wilkins M.J."/>
            <person name="Williams K.H."/>
            <person name="Banfield J.F."/>
        </authorList>
    </citation>
    <scope>NUCLEOTIDE SEQUENCE [LARGE SCALE GENOMIC DNA]</scope>
</reference>
<dbReference type="GO" id="GO:0016779">
    <property type="term" value="F:nucleotidyltransferase activity"/>
    <property type="evidence" value="ECO:0007669"/>
    <property type="project" value="UniProtKB-KW"/>
</dbReference>
<dbReference type="PANTHER" id="PTHR43793">
    <property type="entry name" value="FAD SYNTHASE"/>
    <property type="match status" value="1"/>
</dbReference>